<dbReference type="GO" id="GO:0016787">
    <property type="term" value="F:hydrolase activity"/>
    <property type="evidence" value="ECO:0007669"/>
    <property type="project" value="InterPro"/>
</dbReference>
<comment type="caution">
    <text evidence="2">The sequence shown here is derived from an EMBL/GenBank/DDBJ whole genome shotgun (WGS) entry which is preliminary data.</text>
</comment>
<feature type="non-terminal residue" evidence="2">
    <location>
        <position position="1"/>
    </location>
</feature>
<name>A0A8J6FU61_MICOH</name>
<protein>
    <submittedName>
        <fullName evidence="2">Arylacetamide deacetylase-like 4</fullName>
    </submittedName>
</protein>
<gene>
    <name evidence="2" type="ORF">LTLLF_203305</name>
</gene>
<organism evidence="2 3">
    <name type="scientific">Microtus ochrogaster</name>
    <name type="common">Prairie vole</name>
    <dbReference type="NCBI Taxonomy" id="79684"/>
    <lineage>
        <taxon>Eukaryota</taxon>
        <taxon>Metazoa</taxon>
        <taxon>Chordata</taxon>
        <taxon>Craniata</taxon>
        <taxon>Vertebrata</taxon>
        <taxon>Euteleostomi</taxon>
        <taxon>Mammalia</taxon>
        <taxon>Eutheria</taxon>
        <taxon>Euarchontoglires</taxon>
        <taxon>Glires</taxon>
        <taxon>Rodentia</taxon>
        <taxon>Myomorpha</taxon>
        <taxon>Muroidea</taxon>
        <taxon>Cricetidae</taxon>
        <taxon>Arvicolinae</taxon>
        <taxon>Microtus</taxon>
    </lineage>
</organism>
<evidence type="ECO:0000313" key="3">
    <source>
        <dbReference type="Proteomes" id="UP000710432"/>
    </source>
</evidence>
<dbReference type="Pfam" id="PF07859">
    <property type="entry name" value="Abhydrolase_3"/>
    <property type="match status" value="1"/>
</dbReference>
<reference evidence="2" key="1">
    <citation type="submission" date="2020-03" db="EMBL/GenBank/DDBJ databases">
        <title>Studies in the Genomics of Life Span.</title>
        <authorList>
            <person name="Glass D."/>
        </authorList>
    </citation>
    <scope>NUCLEOTIDE SEQUENCE</scope>
    <source>
        <strain evidence="2">LTLLF</strain>
        <tissue evidence="2">Muscle</tissue>
    </source>
</reference>
<dbReference type="Gene3D" id="3.40.50.1820">
    <property type="entry name" value="alpha/beta hydrolase"/>
    <property type="match status" value="1"/>
</dbReference>
<feature type="domain" description="Alpha/beta hydrolase fold-3" evidence="1">
    <location>
        <begin position="3"/>
        <end position="89"/>
    </location>
</feature>
<evidence type="ECO:0000259" key="1">
    <source>
        <dbReference type="Pfam" id="PF07859"/>
    </source>
</evidence>
<dbReference type="Proteomes" id="UP000710432">
    <property type="component" value="Unassembled WGS sequence"/>
</dbReference>
<proteinExistence type="predicted"/>
<dbReference type="InterPro" id="IPR029058">
    <property type="entry name" value="AB_hydrolase_fold"/>
</dbReference>
<accession>A0A8J6FU61</accession>
<evidence type="ECO:0000313" key="2">
    <source>
        <dbReference type="EMBL" id="KAH0499976.1"/>
    </source>
</evidence>
<dbReference type="SUPFAM" id="SSF53474">
    <property type="entry name" value="alpha/beta-Hydrolases"/>
    <property type="match status" value="1"/>
</dbReference>
<dbReference type="AlphaFoldDB" id="A0A8J6FU61"/>
<dbReference type="InterPro" id="IPR013094">
    <property type="entry name" value="AB_hydrolase_3"/>
</dbReference>
<dbReference type="EMBL" id="JAATJU010028042">
    <property type="protein sequence ID" value="KAH0499976.1"/>
    <property type="molecule type" value="Genomic_DNA"/>
</dbReference>
<sequence>LKPPSSHHPVLANDCLSVAIYFLTHLESFGVDPSWVVLCGEIIGGWAVATLTQVLTRILSLPQVQAQVLIQPILNFINFQLPSYQQSKNVPFFYQRHAVYVSV</sequence>